<protein>
    <submittedName>
        <fullName evidence="2">GntR family transcriptional regulator</fullName>
    </submittedName>
</protein>
<organism evidence="2 3">
    <name type="scientific">Pseudomonas syringae pv. japonica str. M301072</name>
    <dbReference type="NCBI Taxonomy" id="629262"/>
    <lineage>
        <taxon>Bacteria</taxon>
        <taxon>Pseudomonadati</taxon>
        <taxon>Pseudomonadota</taxon>
        <taxon>Gammaproteobacteria</taxon>
        <taxon>Pseudomonadales</taxon>
        <taxon>Pseudomonadaceae</taxon>
        <taxon>Pseudomonas</taxon>
        <taxon>Pseudomonas syringae</taxon>
    </lineage>
</organism>
<comment type="caution">
    <text evidence="2">The sequence shown here is derived from an EMBL/GenBank/DDBJ whole genome shotgun (WGS) entry which is preliminary data.</text>
</comment>
<dbReference type="Proteomes" id="UP000004471">
    <property type="component" value="Unassembled WGS sequence"/>
</dbReference>
<dbReference type="Pfam" id="PF07702">
    <property type="entry name" value="UTRA"/>
    <property type="match status" value="1"/>
</dbReference>
<dbReference type="AlphaFoldDB" id="F3FSV0"/>
<evidence type="ECO:0000259" key="1">
    <source>
        <dbReference type="Pfam" id="PF07702"/>
    </source>
</evidence>
<feature type="domain" description="UbiC transcription regulator-associated" evidence="1">
    <location>
        <begin position="2"/>
        <end position="53"/>
    </location>
</feature>
<sequence length="59" mass="6739">KKSLTAETVNDVYGRLLQIPVGSAVVVIERLARNYAGEPLEWRRSRGHASHFRYSVDIR</sequence>
<dbReference type="InterPro" id="IPR011663">
    <property type="entry name" value="UTRA"/>
</dbReference>
<accession>F3FSV0</accession>
<gene>
    <name evidence="2" type="ORF">PSYJA_31961</name>
</gene>
<dbReference type="GO" id="GO:0003677">
    <property type="term" value="F:DNA binding"/>
    <property type="evidence" value="ECO:0007669"/>
    <property type="project" value="InterPro"/>
</dbReference>
<evidence type="ECO:0000313" key="2">
    <source>
        <dbReference type="EMBL" id="EGH33292.1"/>
    </source>
</evidence>
<evidence type="ECO:0000313" key="3">
    <source>
        <dbReference type="Proteomes" id="UP000004471"/>
    </source>
</evidence>
<dbReference type="Gene3D" id="3.40.1410.10">
    <property type="entry name" value="Chorismate lyase-like"/>
    <property type="match status" value="1"/>
</dbReference>
<dbReference type="InterPro" id="IPR028978">
    <property type="entry name" value="Chorismate_lyase_/UTRA_dom_sf"/>
</dbReference>
<feature type="non-terminal residue" evidence="2">
    <location>
        <position position="1"/>
    </location>
</feature>
<proteinExistence type="predicted"/>
<dbReference type="GO" id="GO:0006355">
    <property type="term" value="P:regulation of DNA-templated transcription"/>
    <property type="evidence" value="ECO:0007669"/>
    <property type="project" value="InterPro"/>
</dbReference>
<dbReference type="HOGENOM" id="CLU_2966545_0_0_6"/>
<dbReference type="SUPFAM" id="SSF64288">
    <property type="entry name" value="Chorismate lyase-like"/>
    <property type="match status" value="1"/>
</dbReference>
<name>F3FSV0_PSESX</name>
<reference evidence="2 3" key="1">
    <citation type="journal article" date="2011" name="PLoS Pathog.">
        <title>Dynamic evolution of pathogenicity revealed by sequencing and comparative genomics of 19 Pseudomonas syringae isolates.</title>
        <authorList>
            <person name="Baltrus D.A."/>
            <person name="Nishimura M.T."/>
            <person name="Romanchuk A."/>
            <person name="Chang J.H."/>
            <person name="Mukhtar M.S."/>
            <person name="Cherkis K."/>
            <person name="Roach J."/>
            <person name="Grant S.R."/>
            <person name="Jones C.D."/>
            <person name="Dangl J.L."/>
        </authorList>
    </citation>
    <scope>NUCLEOTIDE SEQUENCE [LARGE SCALE GENOMIC DNA]</scope>
    <source>
        <strain evidence="3">M301072PT</strain>
    </source>
</reference>
<dbReference type="PATRIC" id="fig|629262.5.peg.5247"/>
<dbReference type="EMBL" id="AEAH01001554">
    <property type="protein sequence ID" value="EGH33292.1"/>
    <property type="molecule type" value="Genomic_DNA"/>
</dbReference>